<evidence type="ECO:0000256" key="1">
    <source>
        <dbReference type="ARBA" id="ARBA00022670"/>
    </source>
</evidence>
<dbReference type="Pfam" id="PF14223">
    <property type="entry name" value="Retrotran_gag_2"/>
    <property type="match status" value="1"/>
</dbReference>
<evidence type="ECO:0000313" key="9">
    <source>
        <dbReference type="Proteomes" id="UP000694240"/>
    </source>
</evidence>
<dbReference type="Pfam" id="PF07734">
    <property type="entry name" value="FBA_1"/>
    <property type="match status" value="1"/>
</dbReference>
<accession>A0A8T2B453</accession>
<protein>
    <submittedName>
        <fullName evidence="8">GAG-pre-integrase domain</fullName>
    </submittedName>
</protein>
<dbReference type="GO" id="GO:0015074">
    <property type="term" value="P:DNA integration"/>
    <property type="evidence" value="ECO:0007669"/>
    <property type="project" value="InterPro"/>
</dbReference>
<organism evidence="8 9">
    <name type="scientific">Arabidopsis thaliana x Arabidopsis arenosa</name>
    <dbReference type="NCBI Taxonomy" id="1240361"/>
    <lineage>
        <taxon>Eukaryota</taxon>
        <taxon>Viridiplantae</taxon>
        <taxon>Streptophyta</taxon>
        <taxon>Embryophyta</taxon>
        <taxon>Tracheophyta</taxon>
        <taxon>Spermatophyta</taxon>
        <taxon>Magnoliopsida</taxon>
        <taxon>eudicotyledons</taxon>
        <taxon>Gunneridae</taxon>
        <taxon>Pentapetalae</taxon>
        <taxon>rosids</taxon>
        <taxon>malvids</taxon>
        <taxon>Brassicales</taxon>
        <taxon>Brassicaceae</taxon>
        <taxon>Camelineae</taxon>
        <taxon>Arabidopsis</taxon>
    </lineage>
</organism>
<evidence type="ECO:0000259" key="7">
    <source>
        <dbReference type="PROSITE" id="PS50994"/>
    </source>
</evidence>
<dbReference type="Pfam" id="PF00078">
    <property type="entry name" value="RVT_1"/>
    <property type="match status" value="1"/>
</dbReference>
<comment type="caution">
    <text evidence="8">The sequence shown here is derived from an EMBL/GenBank/DDBJ whole genome shotgun (WGS) entry which is preliminary data.</text>
</comment>
<dbReference type="Pfam" id="PF13976">
    <property type="entry name" value="gag_pre-integrs"/>
    <property type="match status" value="1"/>
</dbReference>
<dbReference type="CDD" id="cd00266">
    <property type="entry name" value="MADS_SRF_like"/>
    <property type="match status" value="1"/>
</dbReference>
<feature type="domain" description="MADS-box" evidence="6">
    <location>
        <begin position="2220"/>
        <end position="2266"/>
    </location>
</feature>
<proteinExistence type="predicted"/>
<reference evidence="8 9" key="1">
    <citation type="submission" date="2020-12" db="EMBL/GenBank/DDBJ databases">
        <title>Concerted genomic and epigenomic changes stabilize Arabidopsis allopolyploids.</title>
        <authorList>
            <person name="Chen Z."/>
        </authorList>
    </citation>
    <scope>NUCLEOTIDE SEQUENCE [LARGE SCALE GENOMIC DNA]</scope>
    <source>
        <strain evidence="8">Allo738</strain>
        <tissue evidence="8">Leaf</tissue>
    </source>
</reference>
<name>A0A8T2B453_9BRAS</name>
<dbReference type="Pfam" id="PF25597">
    <property type="entry name" value="SH3_retrovirus"/>
    <property type="match status" value="1"/>
</dbReference>
<dbReference type="PROSITE" id="PS50994">
    <property type="entry name" value="INTEGRASE"/>
    <property type="match status" value="1"/>
</dbReference>
<dbReference type="CDD" id="cd01650">
    <property type="entry name" value="RT_nLTR_like"/>
    <property type="match status" value="1"/>
</dbReference>
<dbReference type="InterPro" id="IPR017451">
    <property type="entry name" value="F-box-assoc_interact_dom"/>
</dbReference>
<keyword evidence="3" id="KW-0378">Hydrolase</keyword>
<keyword evidence="2" id="KW-0479">Metal-binding</keyword>
<keyword evidence="1" id="KW-0645">Protease</keyword>
<dbReference type="InterPro" id="IPR039537">
    <property type="entry name" value="Retrotran_Ty1/copia-like"/>
</dbReference>
<evidence type="ECO:0000256" key="5">
    <source>
        <dbReference type="SAM" id="MobiDB-lite"/>
    </source>
</evidence>
<dbReference type="GO" id="GO:0045944">
    <property type="term" value="P:positive regulation of transcription by RNA polymerase II"/>
    <property type="evidence" value="ECO:0007669"/>
    <property type="project" value="InterPro"/>
</dbReference>
<dbReference type="Pfam" id="PF22936">
    <property type="entry name" value="Pol_BBD"/>
    <property type="match status" value="1"/>
</dbReference>
<dbReference type="GO" id="GO:0046983">
    <property type="term" value="F:protein dimerization activity"/>
    <property type="evidence" value="ECO:0007669"/>
    <property type="project" value="InterPro"/>
</dbReference>
<dbReference type="InterPro" id="IPR006527">
    <property type="entry name" value="F-box-assoc_dom_typ1"/>
</dbReference>
<dbReference type="GO" id="GO:0046872">
    <property type="term" value="F:metal ion binding"/>
    <property type="evidence" value="ECO:0007669"/>
    <property type="project" value="UniProtKB-KW"/>
</dbReference>
<evidence type="ECO:0000256" key="3">
    <source>
        <dbReference type="ARBA" id="ARBA00022801"/>
    </source>
</evidence>
<dbReference type="InterPro" id="IPR054722">
    <property type="entry name" value="PolX-like_BBD"/>
</dbReference>
<feature type="domain" description="Integrase catalytic" evidence="7">
    <location>
        <begin position="458"/>
        <end position="624"/>
    </location>
</feature>
<evidence type="ECO:0000256" key="4">
    <source>
        <dbReference type="SAM" id="Coils"/>
    </source>
</evidence>
<dbReference type="GO" id="GO:0000981">
    <property type="term" value="F:DNA-binding transcription factor activity, RNA polymerase II-specific"/>
    <property type="evidence" value="ECO:0007669"/>
    <property type="project" value="InterPro"/>
</dbReference>
<dbReference type="EMBL" id="JAEFBK010000008">
    <property type="protein sequence ID" value="KAG7578784.1"/>
    <property type="molecule type" value="Genomic_DNA"/>
</dbReference>
<dbReference type="InterPro" id="IPR025724">
    <property type="entry name" value="GAG-pre-integrase_dom"/>
</dbReference>
<dbReference type="NCBIfam" id="TIGR01640">
    <property type="entry name" value="F_box_assoc_1"/>
    <property type="match status" value="1"/>
</dbReference>
<dbReference type="InterPro" id="IPR033897">
    <property type="entry name" value="SRF-like_MADS-box"/>
</dbReference>
<dbReference type="GO" id="GO:0000987">
    <property type="term" value="F:cis-regulatory region sequence-specific DNA binding"/>
    <property type="evidence" value="ECO:0007669"/>
    <property type="project" value="InterPro"/>
</dbReference>
<dbReference type="InterPro" id="IPR057670">
    <property type="entry name" value="SH3_retrovirus"/>
</dbReference>
<feature type="region of interest" description="Disordered" evidence="5">
    <location>
        <begin position="710"/>
        <end position="746"/>
    </location>
</feature>
<sequence>MASNNVPFQVPMLTKSNYDNWSLRMRAILGAHDVWEIVEKGFIEPENEGSLSQTQKDGLRDSRKRDNKALCLIYQGLDEDTFEKVVEATSAKEAWEKLRTSYKGADQVKKVRLQTLRGEFEALQMKEGELVSDYFSRVLTVTNNLKRNGEKLDDVRIMEKILRSLDPKFEHIVTVIEETKDLEAMSIEQLFGSLQAYEEKKKKKEDIVEQVLKMRITKEENSQNYQRRECKAPSNKKVEEKANYVEEQVQEEDMLLMASYKKGEHEENHKWYLDSGASNHMCGSKSMFAELDESVRGNVDLGDESKMEVKGKGNILIRLKNGDHQFISNVYYIPSMKTNILSLGQLLEKGYDIRLKDNNLSIRDQESNLITKVPMSKNRMFVLNIRNDIAQCLKMCYKEESWLWHLRFGHLNFGGLELLSKKEMVRGLPCINHPNQVCEGCLLGKQFKMSFPKESSTRAQKPLELIHTDVCGPIKPKSLGKSNYFLLFIDDFSRKTWVYFLKEKSEVFENFKKFKAHVEKESGLAIKAMRSDRGGEFTSKEFLKYCEDNGIRRQLTVPRSPHQNGVTERKNRTILEMARSMLKSKRLPKELWAEAVACAVYLLNRSPTKSVSGKTPQEAWSGRKPGVSHLRVFGSIAHAHVPDEKRSKLDDKSEKYIFIGYDNNSKGYKLYNPDTKKTIISRNVVFDEEGEWDWKSNEEDYNFFPHFEEDDSELTREEPPREEPTTPPTSPTSSQGEESSSERTPHFRSLQELYEVTENQDNLTLFCLFAECEPMDFQEAIEKKTWRNAMDEEIKAIKRNDTWELASLPNGHKAIGVKWVYKAKKNSKGEVERYKARLVAKGYNQRAGIDYDEVFAPVARLETVRLIISLAAQNKWKIYQMDVKSAFLNGDLEEEVYIEQPQGYIVKGEEDKVLRLKKALYGLKQAPRAWNTRIDKYFQEKDFIKCPYEHALYVKIQIDDILIACLYVDDLIFTGNNPSMFEEFKKEMTKEFEMTDIGLMSYYLGIEVKQEDNGIFITQESYAKEVLKKFKMDDSNPVTTPMECGIKLSKNEEGEGVDPTTFKSLVGSLRYLTCTRPDILYAVGVVSRYMEHPTTTHFKAAKRILRYIKGTINYGLHYSTSNDYKLVGYSDSDWGGDVDDRKSTSGFVFYIGDTAFTWMSKKQPIVTLSTCEAEYVAATSCVCHAIWLRNLLKELSLPQDEPTKIFVDNKSAIALAKNPVFHDRSKHIDIRYHYIRECVNKKDVLLEYVKTHDQVADIFTKPLKREDFIKMRSLLGVTKSSLRGESQIPKYLIDCDKLLLCGMEKGIVVWNPCLRQSRWIGQDLNQTRMKAYGIGYNNKGSYKIVGTCHRKEHPTKVMWTIHDFASNVWKDLLELKSCNSKEGKRPTLHTTSGVSLNGNLYWISFVGKINPVYEVTDFVHGLTKFNFSSEKFFRFCDLPCGMTNCYKDALVLKVIEGDRFSLLKQCHATKKIEVWVSKYKINNNLDSEDVEWIKFMEVSSPNLPDLVDPRYSQPSYFIENKRLVVCSCDETGQAWIYVFGENKLISKTHIDYVVDPWPSHSTFIPSLVPVPRGTHAEQFFTNIYTSSGHQVSPMDFADFLPTVTNEVNDDLTRDFTNEEIYTALSQIGDDRAPGPDGLTARFYKECWDVVGNDVTKEIISKCLVMRLKKHLNSIVSDSQAAFIPGRLITDNVMIAHEIMHSLKSRKRVSQTYMAVKTDVSKAYDRVEWNFLETTMRLFGFSEKWIAWIMATVRTVHYSVLINGSPFGSITPQRGIRQGDPLSPYLFILCADILSHLIRSKANSGDIRGVRIGNGVPAITHLQFADDSLFFCQANKRNCVALKEAFEVYEFYSGQKINTSKSMITFGSRVFGYKQDMLKTILAIPNHGGGGKYLGLPEQFGRKKREMFDNIIERVKRRTTSWSAKFLSPAGKEILIKSVALAMPVYSMSCFKLPIGVTSEIESLLMRFWWEKTVQHKGIPWVAWEKLQLSKKEGGLGFRDLAKFNDALLAKQAWRIIRYPESMFARLMKARYFKDESIMEATPKKYQSYGWSSILKGLEVIKKGNRYQVGDGKSINIMRTNLVPTHPPRPLNIVTPDPDLHLCDFISSNGTYRHWNNAMVDKVDAEDRHVLLQTHLPRRITQDRIIWHYHKSGEYTVRSGYWFLTHDPTQLQPNPIPPHGSISMKNAIWKLPLIPKIKHFLWRVLSRALSTMTRLNTRGKKVNLAWIENDYSRSMTLKRRRAGLVKKVNELSILCDVRACTIIFSPNEAEPVVWPSAEKTHGLLDEFFSFPEFKQNKKQTSVESYLNDKTKKIHEELMKIDKQKKEYVTNELMIQLQSGSRIGDLTLSEIYTLISFSKDNIICCRKKLDSMQFTPLRDPPIFPFEVQVEAIKTTTNDIFHNLVESVSQPFQHHNMNYNPIMTTNQQRPHLFDFMSRDLEVSKEGSDINNSQIYRRIATNDGFYQEPAPNGTTAGEGNADMTSFDINRILPGFKKDHI</sequence>
<evidence type="ECO:0000259" key="6">
    <source>
        <dbReference type="PROSITE" id="PS50066"/>
    </source>
</evidence>
<dbReference type="Pfam" id="PF00319">
    <property type="entry name" value="SRF-TF"/>
    <property type="match status" value="1"/>
</dbReference>
<keyword evidence="9" id="KW-1185">Reference proteome</keyword>
<dbReference type="PANTHER" id="PTHR42648:SF18">
    <property type="entry name" value="RETROTRANSPOSON, UNCLASSIFIED-LIKE PROTEIN"/>
    <property type="match status" value="1"/>
</dbReference>
<dbReference type="InterPro" id="IPR002100">
    <property type="entry name" value="TF_MADSbox"/>
</dbReference>
<dbReference type="PANTHER" id="PTHR42648">
    <property type="entry name" value="TRANSPOSASE, PUTATIVE-RELATED"/>
    <property type="match status" value="1"/>
</dbReference>
<dbReference type="CDD" id="cd09272">
    <property type="entry name" value="RNase_HI_RT_Ty1"/>
    <property type="match status" value="1"/>
</dbReference>
<keyword evidence="4" id="KW-0175">Coiled coil</keyword>
<evidence type="ECO:0000313" key="8">
    <source>
        <dbReference type="EMBL" id="KAG7578784.1"/>
    </source>
</evidence>
<dbReference type="GO" id="GO:0006508">
    <property type="term" value="P:proteolysis"/>
    <property type="evidence" value="ECO:0007669"/>
    <property type="project" value="UniProtKB-KW"/>
</dbReference>
<dbReference type="PROSITE" id="PS50066">
    <property type="entry name" value="MADS_BOX_2"/>
    <property type="match status" value="1"/>
</dbReference>
<feature type="compositionally biased region" description="Basic and acidic residues" evidence="5">
    <location>
        <begin position="713"/>
        <end position="724"/>
    </location>
</feature>
<dbReference type="InterPro" id="IPR000477">
    <property type="entry name" value="RT_dom"/>
</dbReference>
<dbReference type="GO" id="GO:0008233">
    <property type="term" value="F:peptidase activity"/>
    <property type="evidence" value="ECO:0007669"/>
    <property type="project" value="UniProtKB-KW"/>
</dbReference>
<dbReference type="InterPro" id="IPR013103">
    <property type="entry name" value="RVT_2"/>
</dbReference>
<dbReference type="Pfam" id="PF07727">
    <property type="entry name" value="RVT_2"/>
    <property type="match status" value="1"/>
</dbReference>
<dbReference type="InterPro" id="IPR001584">
    <property type="entry name" value="Integrase_cat-core"/>
</dbReference>
<dbReference type="Pfam" id="PF00665">
    <property type="entry name" value="rve"/>
    <property type="match status" value="1"/>
</dbReference>
<evidence type="ECO:0000256" key="2">
    <source>
        <dbReference type="ARBA" id="ARBA00022723"/>
    </source>
</evidence>
<feature type="coiled-coil region" evidence="4">
    <location>
        <begin position="187"/>
        <end position="214"/>
    </location>
</feature>
<dbReference type="SMART" id="SM00432">
    <property type="entry name" value="MADS"/>
    <property type="match status" value="1"/>
</dbReference>
<dbReference type="Proteomes" id="UP000694240">
    <property type="component" value="Chromosome 8"/>
</dbReference>
<gene>
    <name evidence="8" type="ORF">ISN45_Aa03g029460</name>
</gene>